<dbReference type="InterPro" id="IPR052389">
    <property type="entry name" value="Sec_Metab_Biosynth-Assoc"/>
</dbReference>
<dbReference type="Pfam" id="PF13622">
    <property type="entry name" value="4HBT_3"/>
    <property type="match status" value="1"/>
</dbReference>
<comment type="caution">
    <text evidence="2">The sequence shown here is derived from an EMBL/GenBank/DDBJ whole genome shotgun (WGS) entry which is preliminary data.</text>
</comment>
<sequence>MAPYNEAVAVHLAPSAPGDHRKVYEGRLDPTWNILSVPCGGYALALVLQACIQHQASTSSHIDPLHTSAHFLRPTNSKIPFKIYVHTLKAGKGFSNLVAELYQEDVLRITSHAIFGVNALSPDDPLGLTLEPPSPYARRHPLNFHPSDTRVTPTHSMWNFHNNISWAYDDQIISRNSPSHPSRSQPLSSSPDENIGGAGLEWGGYLQFNIPTERLSYAYLPFLVDMFQNTLNLLPKAEAKSARGSSWFPTMTLAMEFKFPISLLNPEKHSLRNVALYSNGRFVNHPQGRHDVYVEVWTAPAELGQGTVRKGWREEQFCLATATQMALTVPVAINLKNGKDKDAKL</sequence>
<keyword evidence="3" id="KW-1185">Reference proteome</keyword>
<dbReference type="EMBL" id="JAACJK010000172">
    <property type="protein sequence ID" value="KAF5319902.1"/>
    <property type="molecule type" value="Genomic_DNA"/>
</dbReference>
<dbReference type="Proteomes" id="UP000541558">
    <property type="component" value="Unassembled WGS sequence"/>
</dbReference>
<dbReference type="SUPFAM" id="SSF54637">
    <property type="entry name" value="Thioesterase/thiol ester dehydrase-isomerase"/>
    <property type="match status" value="1"/>
</dbReference>
<dbReference type="InterPro" id="IPR029069">
    <property type="entry name" value="HotDog_dom_sf"/>
</dbReference>
<reference evidence="2 3" key="1">
    <citation type="journal article" date="2020" name="ISME J.">
        <title>Uncovering the hidden diversity of litter-decomposition mechanisms in mushroom-forming fungi.</title>
        <authorList>
            <person name="Floudas D."/>
            <person name="Bentzer J."/>
            <person name="Ahren D."/>
            <person name="Johansson T."/>
            <person name="Persson P."/>
            <person name="Tunlid A."/>
        </authorList>
    </citation>
    <scope>NUCLEOTIDE SEQUENCE [LARGE SCALE GENOMIC DNA]</scope>
    <source>
        <strain evidence="2 3">CBS 175.51</strain>
    </source>
</reference>
<dbReference type="PANTHER" id="PTHR38110:SF1">
    <property type="entry name" value="THIOESTERASE DOMAIN-CONTAINING PROTEIN"/>
    <property type="match status" value="1"/>
</dbReference>
<evidence type="ECO:0000313" key="3">
    <source>
        <dbReference type="Proteomes" id="UP000541558"/>
    </source>
</evidence>
<dbReference type="InterPro" id="IPR049449">
    <property type="entry name" value="TesB_ACOT8-like_N"/>
</dbReference>
<proteinExistence type="predicted"/>
<dbReference type="InterPro" id="IPR042171">
    <property type="entry name" value="Acyl-CoA_hotdog"/>
</dbReference>
<dbReference type="OrthoDB" id="2532955at2759"/>
<accession>A0A8H5F1A4</accession>
<protein>
    <recommendedName>
        <fullName evidence="1">Acyl-CoA thioesterase-like N-terminal HotDog domain-containing protein</fullName>
    </recommendedName>
</protein>
<dbReference type="Gene3D" id="2.40.160.210">
    <property type="entry name" value="Acyl-CoA thioesterase, double hotdog domain"/>
    <property type="match status" value="1"/>
</dbReference>
<feature type="domain" description="Acyl-CoA thioesterase-like N-terminal HotDog" evidence="1">
    <location>
        <begin position="29"/>
        <end position="115"/>
    </location>
</feature>
<evidence type="ECO:0000313" key="2">
    <source>
        <dbReference type="EMBL" id="KAF5319902.1"/>
    </source>
</evidence>
<organism evidence="2 3">
    <name type="scientific">Ephemerocybe angulata</name>
    <dbReference type="NCBI Taxonomy" id="980116"/>
    <lineage>
        <taxon>Eukaryota</taxon>
        <taxon>Fungi</taxon>
        <taxon>Dikarya</taxon>
        <taxon>Basidiomycota</taxon>
        <taxon>Agaricomycotina</taxon>
        <taxon>Agaricomycetes</taxon>
        <taxon>Agaricomycetidae</taxon>
        <taxon>Agaricales</taxon>
        <taxon>Agaricineae</taxon>
        <taxon>Psathyrellaceae</taxon>
        <taxon>Ephemerocybe</taxon>
    </lineage>
</organism>
<evidence type="ECO:0000259" key="1">
    <source>
        <dbReference type="Pfam" id="PF13622"/>
    </source>
</evidence>
<dbReference type="AlphaFoldDB" id="A0A8H5F1A4"/>
<gene>
    <name evidence="2" type="ORF">D9611_010996</name>
</gene>
<name>A0A8H5F1A4_9AGAR</name>
<dbReference type="PANTHER" id="PTHR38110">
    <property type="entry name" value="CHROMOSOME 23, WHOLE GENOME SHOTGUN SEQUENCE"/>
    <property type="match status" value="1"/>
</dbReference>